<dbReference type="Proteomes" id="UP001270362">
    <property type="component" value="Unassembled WGS sequence"/>
</dbReference>
<gene>
    <name evidence="2" type="ORF">B0T22DRAFT_184743</name>
</gene>
<comment type="caution">
    <text evidence="2">The sequence shown here is derived from an EMBL/GenBank/DDBJ whole genome shotgun (WGS) entry which is preliminary data.</text>
</comment>
<accession>A0AAE0XCC0</accession>
<feature type="compositionally biased region" description="Basic residues" evidence="1">
    <location>
        <begin position="74"/>
        <end position="95"/>
    </location>
</feature>
<name>A0AAE0XCC0_9PEZI</name>
<feature type="compositionally biased region" description="Polar residues" evidence="1">
    <location>
        <begin position="317"/>
        <end position="359"/>
    </location>
</feature>
<proteinExistence type="predicted"/>
<organism evidence="2 3">
    <name type="scientific">Podospora appendiculata</name>
    <dbReference type="NCBI Taxonomy" id="314037"/>
    <lineage>
        <taxon>Eukaryota</taxon>
        <taxon>Fungi</taxon>
        <taxon>Dikarya</taxon>
        <taxon>Ascomycota</taxon>
        <taxon>Pezizomycotina</taxon>
        <taxon>Sordariomycetes</taxon>
        <taxon>Sordariomycetidae</taxon>
        <taxon>Sordariales</taxon>
        <taxon>Podosporaceae</taxon>
        <taxon>Podospora</taxon>
    </lineage>
</organism>
<evidence type="ECO:0000313" key="3">
    <source>
        <dbReference type="Proteomes" id="UP001270362"/>
    </source>
</evidence>
<feature type="region of interest" description="Disordered" evidence="1">
    <location>
        <begin position="312"/>
        <end position="365"/>
    </location>
</feature>
<sequence>MDHTSATERWGPQVYLHVEFGVSFSSRHAPKNHEIDISYRSSRGSRRSSQFPRQVPAANTNYLAAIHDFEQRQSRRRETRHANHQHQHHRHHHYQGHVEDHPGAGTQHQHQHPQFYCHHQMQEYYQRQHEQHSQSHQQVPSPQGRQSRADSQSSHERGHSAPPPINDSPWDVSFPLSQPGDLDPEALSSQPPLDQLKPLPAVPAQFRLGADGTSWSSWSWPMGYDPAAHPQDQSDLNMPSVFSPESSRNLPDPGRVQELGALSAAMMTVDNGFENQWWNHGGNEPTLEDEATADQENLASIRSLGWALADVPKPVGEQQTPPSSSLASANIVSPLSDYSTLSPPPASQSQMRRTTSTRSEGGWSP</sequence>
<feature type="compositionally biased region" description="Polar residues" evidence="1">
    <location>
        <begin position="139"/>
        <end position="152"/>
    </location>
</feature>
<evidence type="ECO:0000256" key="1">
    <source>
        <dbReference type="SAM" id="MobiDB-lite"/>
    </source>
</evidence>
<feature type="region of interest" description="Disordered" evidence="1">
    <location>
        <begin position="226"/>
        <end position="255"/>
    </location>
</feature>
<feature type="region of interest" description="Disordered" evidence="1">
    <location>
        <begin position="275"/>
        <end position="296"/>
    </location>
</feature>
<reference evidence="2" key="2">
    <citation type="submission" date="2023-06" db="EMBL/GenBank/DDBJ databases">
        <authorList>
            <consortium name="Lawrence Berkeley National Laboratory"/>
            <person name="Haridas S."/>
            <person name="Hensen N."/>
            <person name="Bonometti L."/>
            <person name="Westerberg I."/>
            <person name="Brannstrom I.O."/>
            <person name="Guillou S."/>
            <person name="Cros-Aarteil S."/>
            <person name="Calhoun S."/>
            <person name="Kuo A."/>
            <person name="Mondo S."/>
            <person name="Pangilinan J."/>
            <person name="Riley R."/>
            <person name="Labutti K."/>
            <person name="Andreopoulos B."/>
            <person name="Lipzen A."/>
            <person name="Chen C."/>
            <person name="Yanf M."/>
            <person name="Daum C."/>
            <person name="Ng V."/>
            <person name="Clum A."/>
            <person name="Steindorff A."/>
            <person name="Ohm R."/>
            <person name="Martin F."/>
            <person name="Silar P."/>
            <person name="Natvig D."/>
            <person name="Lalanne C."/>
            <person name="Gautier V."/>
            <person name="Ament-Velasquez S.L."/>
            <person name="Kruys A."/>
            <person name="Hutchinson M.I."/>
            <person name="Powell A.J."/>
            <person name="Barry K."/>
            <person name="Miller A.N."/>
            <person name="Grigoriev I.V."/>
            <person name="Debuchy R."/>
            <person name="Gladieux P."/>
            <person name="Thoren M.H."/>
            <person name="Johannesson H."/>
        </authorList>
    </citation>
    <scope>NUCLEOTIDE SEQUENCE</scope>
    <source>
        <strain evidence="2">CBS 314.62</strain>
    </source>
</reference>
<protein>
    <submittedName>
        <fullName evidence="2">Uncharacterized protein</fullName>
    </submittedName>
</protein>
<keyword evidence="3" id="KW-1185">Reference proteome</keyword>
<feature type="region of interest" description="Disordered" evidence="1">
    <location>
        <begin position="37"/>
        <end position="57"/>
    </location>
</feature>
<dbReference type="EMBL" id="JAULSO010000002">
    <property type="protein sequence ID" value="KAK3690010.1"/>
    <property type="molecule type" value="Genomic_DNA"/>
</dbReference>
<reference evidence="2" key="1">
    <citation type="journal article" date="2023" name="Mol. Phylogenet. Evol.">
        <title>Genome-scale phylogeny and comparative genomics of the fungal order Sordariales.</title>
        <authorList>
            <person name="Hensen N."/>
            <person name="Bonometti L."/>
            <person name="Westerberg I."/>
            <person name="Brannstrom I.O."/>
            <person name="Guillou S."/>
            <person name="Cros-Aarteil S."/>
            <person name="Calhoun S."/>
            <person name="Haridas S."/>
            <person name="Kuo A."/>
            <person name="Mondo S."/>
            <person name="Pangilinan J."/>
            <person name="Riley R."/>
            <person name="LaButti K."/>
            <person name="Andreopoulos B."/>
            <person name="Lipzen A."/>
            <person name="Chen C."/>
            <person name="Yan M."/>
            <person name="Daum C."/>
            <person name="Ng V."/>
            <person name="Clum A."/>
            <person name="Steindorff A."/>
            <person name="Ohm R.A."/>
            <person name="Martin F."/>
            <person name="Silar P."/>
            <person name="Natvig D.O."/>
            <person name="Lalanne C."/>
            <person name="Gautier V."/>
            <person name="Ament-Velasquez S.L."/>
            <person name="Kruys A."/>
            <person name="Hutchinson M.I."/>
            <person name="Powell A.J."/>
            <person name="Barry K."/>
            <person name="Miller A.N."/>
            <person name="Grigoriev I.V."/>
            <person name="Debuchy R."/>
            <person name="Gladieux P."/>
            <person name="Hiltunen Thoren M."/>
            <person name="Johannesson H."/>
        </authorList>
    </citation>
    <scope>NUCLEOTIDE SEQUENCE</scope>
    <source>
        <strain evidence="2">CBS 314.62</strain>
    </source>
</reference>
<feature type="region of interest" description="Disordered" evidence="1">
    <location>
        <begin position="125"/>
        <end position="198"/>
    </location>
</feature>
<dbReference type="AlphaFoldDB" id="A0AAE0XCC0"/>
<evidence type="ECO:0000313" key="2">
    <source>
        <dbReference type="EMBL" id="KAK3690010.1"/>
    </source>
</evidence>
<feature type="region of interest" description="Disordered" evidence="1">
    <location>
        <begin position="72"/>
        <end position="112"/>
    </location>
</feature>